<dbReference type="OrthoDB" id="1121914at2"/>
<dbReference type="RefSeq" id="WP_138950326.1">
    <property type="nucleotide sequence ID" value="NZ_CP040749.1"/>
</dbReference>
<evidence type="ECO:0000313" key="2">
    <source>
        <dbReference type="EMBL" id="QCX39473.1"/>
    </source>
</evidence>
<feature type="transmembrane region" description="Helical" evidence="1">
    <location>
        <begin position="48"/>
        <end position="68"/>
    </location>
</feature>
<gene>
    <name evidence="2" type="ORF">FF125_13880</name>
</gene>
<keyword evidence="1" id="KW-0812">Transmembrane</keyword>
<dbReference type="KEGG" id="fbe:FF125_13880"/>
<sequence length="156" mass="17474">MDNSAQQNGIFKTLQIIYGALIAGIVVFSVVAFILIDTPVYDIDITNIFTIVVPIMAVGSIFFSDSVYQSMVKRISPNNTLNSKLAQYQTATIVKGAWLEAPAFIAIVAAFQSNNIIFLFVSVLMAVIMYLKFPKKEIFKQEVKLSFEEKTEFDRL</sequence>
<keyword evidence="3" id="KW-1185">Reference proteome</keyword>
<proteinExistence type="predicted"/>
<dbReference type="EMBL" id="CP040749">
    <property type="protein sequence ID" value="QCX39473.1"/>
    <property type="molecule type" value="Genomic_DNA"/>
</dbReference>
<keyword evidence="1" id="KW-1133">Transmembrane helix</keyword>
<feature type="transmembrane region" description="Helical" evidence="1">
    <location>
        <begin position="116"/>
        <end position="133"/>
    </location>
</feature>
<dbReference type="AlphaFoldDB" id="A0A5B7TVY1"/>
<accession>A0A5B7TVY1</accession>
<organism evidence="2 3">
    <name type="scientific">Aureibaculum algae</name>
    <dbReference type="NCBI Taxonomy" id="2584122"/>
    <lineage>
        <taxon>Bacteria</taxon>
        <taxon>Pseudomonadati</taxon>
        <taxon>Bacteroidota</taxon>
        <taxon>Flavobacteriia</taxon>
        <taxon>Flavobacteriales</taxon>
        <taxon>Flavobacteriaceae</taxon>
        <taxon>Aureibaculum</taxon>
    </lineage>
</organism>
<keyword evidence="1" id="KW-0472">Membrane</keyword>
<dbReference type="Proteomes" id="UP000306229">
    <property type="component" value="Chromosome"/>
</dbReference>
<name>A0A5B7TVY1_9FLAO</name>
<protein>
    <submittedName>
        <fullName evidence="2">Uncharacterized protein</fullName>
    </submittedName>
</protein>
<evidence type="ECO:0000313" key="3">
    <source>
        <dbReference type="Proteomes" id="UP000306229"/>
    </source>
</evidence>
<evidence type="ECO:0000256" key="1">
    <source>
        <dbReference type="SAM" id="Phobius"/>
    </source>
</evidence>
<feature type="transmembrane region" description="Helical" evidence="1">
    <location>
        <begin position="88"/>
        <end position="110"/>
    </location>
</feature>
<feature type="transmembrane region" description="Helical" evidence="1">
    <location>
        <begin position="16"/>
        <end position="36"/>
    </location>
</feature>
<reference evidence="2 3" key="1">
    <citation type="submission" date="2019-05" db="EMBL/GenBank/DDBJ databases">
        <title>Algicella ahnfeltiae gen. nov., sp. nov., a novel marine bacterium of the family Flavobacteriaceae isolated from a red alga.</title>
        <authorList>
            <person name="Nedashkovskaya O.I."/>
            <person name="Kukhlevskiy A.D."/>
            <person name="Kim S.-G."/>
            <person name="Zhukova N.V."/>
            <person name="Mikhailov V.V."/>
        </authorList>
    </citation>
    <scope>NUCLEOTIDE SEQUENCE [LARGE SCALE GENOMIC DNA]</scope>
    <source>
        <strain evidence="2 3">10Alg115</strain>
    </source>
</reference>